<evidence type="ECO:0000256" key="2">
    <source>
        <dbReference type="ARBA" id="ARBA00022692"/>
    </source>
</evidence>
<dbReference type="Proteomes" id="UP000663829">
    <property type="component" value="Unassembled WGS sequence"/>
</dbReference>
<name>A0A815JKK0_9BILA</name>
<keyword evidence="3 5" id="KW-1133">Transmembrane helix</keyword>
<dbReference type="AlphaFoldDB" id="A0A815JKK0"/>
<feature type="transmembrane region" description="Helical" evidence="5">
    <location>
        <begin position="26"/>
        <end position="50"/>
    </location>
</feature>
<evidence type="ECO:0000313" key="8">
    <source>
        <dbReference type="EMBL" id="CAF4278453.1"/>
    </source>
</evidence>
<organism evidence="7 9">
    <name type="scientific">Didymodactylos carnosus</name>
    <dbReference type="NCBI Taxonomy" id="1234261"/>
    <lineage>
        <taxon>Eukaryota</taxon>
        <taxon>Metazoa</taxon>
        <taxon>Spiralia</taxon>
        <taxon>Gnathifera</taxon>
        <taxon>Rotifera</taxon>
        <taxon>Eurotatoria</taxon>
        <taxon>Bdelloidea</taxon>
        <taxon>Philodinida</taxon>
        <taxon>Philodinidae</taxon>
        <taxon>Didymodactylos</taxon>
    </lineage>
</organism>
<sequence>MRKESNSSGQNEFLFVKLLKLNSPEWYYIVMGSLAALVNGAIVPLVCVTFGKTINNLFLSISGAELTKRLSVKAFASMLKQDMEWFDKQENHSGAICQRLQFDALAVQSMAGFRIGLLIETSSTFIIGLGFSFVFSWQLTLIIIAFYLLAFAGVYLQIYTESTLCEKTFKILKKASVVSFNKFCETRTPLPLGLGLLETTVNIGYRLC</sequence>
<reference evidence="7" key="1">
    <citation type="submission" date="2021-02" db="EMBL/GenBank/DDBJ databases">
        <authorList>
            <person name="Nowell W R."/>
        </authorList>
    </citation>
    <scope>NUCLEOTIDE SEQUENCE</scope>
</reference>
<comment type="subcellular location">
    <subcellularLocation>
        <location evidence="1">Membrane</location>
        <topology evidence="1">Multi-pass membrane protein</topology>
    </subcellularLocation>
</comment>
<accession>A0A815JKK0</accession>
<keyword evidence="4 5" id="KW-0472">Membrane</keyword>
<dbReference type="Proteomes" id="UP000681722">
    <property type="component" value="Unassembled WGS sequence"/>
</dbReference>
<keyword evidence="2 5" id="KW-0812">Transmembrane</keyword>
<dbReference type="OrthoDB" id="6500128at2759"/>
<dbReference type="InterPro" id="IPR011527">
    <property type="entry name" value="ABC1_TM_dom"/>
</dbReference>
<dbReference type="InterPro" id="IPR036640">
    <property type="entry name" value="ABC1_TM_sf"/>
</dbReference>
<dbReference type="InterPro" id="IPR039421">
    <property type="entry name" value="Type_1_exporter"/>
</dbReference>
<proteinExistence type="predicted"/>
<dbReference type="PANTHER" id="PTHR24221">
    <property type="entry name" value="ATP-BINDING CASSETTE SUB-FAMILY B"/>
    <property type="match status" value="1"/>
</dbReference>
<dbReference type="EMBL" id="CAJOBC010081964">
    <property type="protein sequence ID" value="CAF4278453.1"/>
    <property type="molecule type" value="Genomic_DNA"/>
</dbReference>
<dbReference type="GO" id="GO:0016020">
    <property type="term" value="C:membrane"/>
    <property type="evidence" value="ECO:0007669"/>
    <property type="project" value="UniProtKB-SubCell"/>
</dbReference>
<evidence type="ECO:0000256" key="1">
    <source>
        <dbReference type="ARBA" id="ARBA00004141"/>
    </source>
</evidence>
<comment type="caution">
    <text evidence="7">The sequence shown here is derived from an EMBL/GenBank/DDBJ whole genome shotgun (WGS) entry which is preliminary data.</text>
</comment>
<dbReference type="PANTHER" id="PTHR24221:SF410">
    <property type="entry name" value="MULTIDRUG RESISTANCE PROTEIN HOMOLOG 49-RELATED"/>
    <property type="match status" value="1"/>
</dbReference>
<evidence type="ECO:0000256" key="3">
    <source>
        <dbReference type="ARBA" id="ARBA00022989"/>
    </source>
</evidence>
<dbReference type="GO" id="GO:0140359">
    <property type="term" value="F:ABC-type transporter activity"/>
    <property type="evidence" value="ECO:0007669"/>
    <property type="project" value="InterPro"/>
</dbReference>
<evidence type="ECO:0000256" key="4">
    <source>
        <dbReference type="ARBA" id="ARBA00023136"/>
    </source>
</evidence>
<feature type="transmembrane region" description="Helical" evidence="5">
    <location>
        <begin position="141"/>
        <end position="160"/>
    </location>
</feature>
<dbReference type="PROSITE" id="PS50929">
    <property type="entry name" value="ABC_TM1F"/>
    <property type="match status" value="1"/>
</dbReference>
<keyword evidence="9" id="KW-1185">Reference proteome</keyword>
<gene>
    <name evidence="7" type="ORF">GPM918_LOCUS32433</name>
    <name evidence="8" type="ORF">SRO942_LOCUS33106</name>
</gene>
<feature type="domain" description="ABC transmembrane type-1" evidence="6">
    <location>
        <begin position="54"/>
        <end position="156"/>
    </location>
</feature>
<feature type="transmembrane region" description="Helical" evidence="5">
    <location>
        <begin position="115"/>
        <end position="135"/>
    </location>
</feature>
<dbReference type="SUPFAM" id="SSF90123">
    <property type="entry name" value="ABC transporter transmembrane region"/>
    <property type="match status" value="1"/>
</dbReference>
<dbReference type="Pfam" id="PF00664">
    <property type="entry name" value="ABC_membrane"/>
    <property type="match status" value="1"/>
</dbReference>
<evidence type="ECO:0000313" key="9">
    <source>
        <dbReference type="Proteomes" id="UP000663829"/>
    </source>
</evidence>
<dbReference type="GO" id="GO:0005524">
    <property type="term" value="F:ATP binding"/>
    <property type="evidence" value="ECO:0007669"/>
    <property type="project" value="InterPro"/>
</dbReference>
<evidence type="ECO:0000313" key="7">
    <source>
        <dbReference type="EMBL" id="CAF1383318.1"/>
    </source>
</evidence>
<evidence type="ECO:0000259" key="6">
    <source>
        <dbReference type="PROSITE" id="PS50929"/>
    </source>
</evidence>
<protein>
    <recommendedName>
        <fullName evidence="6">ABC transmembrane type-1 domain-containing protein</fullName>
    </recommendedName>
</protein>
<evidence type="ECO:0000256" key="5">
    <source>
        <dbReference type="SAM" id="Phobius"/>
    </source>
</evidence>
<dbReference type="Gene3D" id="1.20.1560.10">
    <property type="entry name" value="ABC transporter type 1, transmembrane domain"/>
    <property type="match status" value="1"/>
</dbReference>
<dbReference type="EMBL" id="CAJNOQ010016561">
    <property type="protein sequence ID" value="CAF1383318.1"/>
    <property type="molecule type" value="Genomic_DNA"/>
</dbReference>